<protein>
    <submittedName>
        <fullName evidence="1">Uncharacterized protein</fullName>
    </submittedName>
</protein>
<proteinExistence type="predicted"/>
<evidence type="ECO:0000313" key="2">
    <source>
        <dbReference type="Proteomes" id="UP000018719"/>
    </source>
</evidence>
<evidence type="ECO:0000313" key="1">
    <source>
        <dbReference type="EMBL" id="EQA38317.1"/>
    </source>
</evidence>
<gene>
    <name evidence="1" type="ORF">LEP1GSC047_2068</name>
</gene>
<sequence length="56" mass="6261">MDKVEPLISEETAGIFREKWPSPGGEVWLPARPCIHRAQNSAGFPESKEASWPVIK</sequence>
<name>V6HE82_9LEPT</name>
<comment type="caution">
    <text evidence="1">The sequence shown here is derived from an EMBL/GenBank/DDBJ whole genome shotgun (WGS) entry which is preliminary data.</text>
</comment>
<organism evidence="1 2">
    <name type="scientific">Leptospira inadai serovar Lyme str. 10</name>
    <dbReference type="NCBI Taxonomy" id="1049790"/>
    <lineage>
        <taxon>Bacteria</taxon>
        <taxon>Pseudomonadati</taxon>
        <taxon>Spirochaetota</taxon>
        <taxon>Spirochaetia</taxon>
        <taxon>Leptospirales</taxon>
        <taxon>Leptospiraceae</taxon>
        <taxon>Leptospira</taxon>
    </lineage>
</organism>
<dbReference type="AlphaFoldDB" id="V6HE82"/>
<accession>V6HE82</accession>
<reference evidence="1 2" key="1">
    <citation type="submission" date="2013-05" db="EMBL/GenBank/DDBJ databases">
        <authorList>
            <person name="Harkins D.M."/>
            <person name="Durkin A.S."/>
            <person name="Brinkac L.M."/>
            <person name="Haft D.H."/>
            <person name="Selengut J.D."/>
            <person name="Sanka R."/>
            <person name="DePew J."/>
            <person name="Purushe J."/>
            <person name="Hartskeerl R.A."/>
            <person name="Ahmed A."/>
            <person name="van der Linden H."/>
            <person name="Goris M.G.A."/>
            <person name="Vinetz J.M."/>
            <person name="Sutton G.G."/>
            <person name="Nierman W.C."/>
            <person name="Fouts D.E."/>
        </authorList>
    </citation>
    <scope>NUCLEOTIDE SEQUENCE [LARGE SCALE GENOMIC DNA]</scope>
    <source>
        <strain evidence="1 2">10</strain>
    </source>
</reference>
<dbReference type="Proteomes" id="UP000018719">
    <property type="component" value="Unassembled WGS sequence"/>
</dbReference>
<dbReference type="EMBL" id="AHMM02000008">
    <property type="protein sequence ID" value="EQA38317.1"/>
    <property type="molecule type" value="Genomic_DNA"/>
</dbReference>